<dbReference type="InterPro" id="IPR010346">
    <property type="entry name" value="O-spanin"/>
</dbReference>
<keyword evidence="3 9" id="KW-0732">Signal</keyword>
<evidence type="ECO:0000256" key="1">
    <source>
        <dbReference type="ARBA" id="ARBA00004635"/>
    </source>
</evidence>
<evidence type="ECO:0000256" key="4">
    <source>
        <dbReference type="ARBA" id="ARBA00022852"/>
    </source>
</evidence>
<keyword evidence="7" id="KW-0449">Lipoprotein</keyword>
<evidence type="ECO:0000313" key="11">
    <source>
        <dbReference type="Proteomes" id="UP000016504"/>
    </source>
</evidence>
<comment type="subcellular location">
    <subcellularLocation>
        <location evidence="1">Membrane</location>
        <topology evidence="1">Lipid-anchor</topology>
    </subcellularLocation>
</comment>
<keyword evidence="2" id="KW-1188">Viral release from host cell</keyword>
<dbReference type="GO" id="GO:0044659">
    <property type="term" value="P:viral release from host cell by cytolysis"/>
    <property type="evidence" value="ECO:0007669"/>
    <property type="project" value="InterPro"/>
</dbReference>
<evidence type="ECO:0000256" key="3">
    <source>
        <dbReference type="ARBA" id="ARBA00022729"/>
    </source>
</evidence>
<name>U1TQF3_9PSED</name>
<dbReference type="Pfam" id="PF06085">
    <property type="entry name" value="Rz1"/>
    <property type="match status" value="1"/>
</dbReference>
<sequence length="67" mass="6867">MNALQTLSCAALLTIAVSGCASTPPAALQAPKKPAPAAWLMQPPPNSQQTLDRIISPSEISLPTASK</sequence>
<keyword evidence="6" id="KW-0578">Host cell lysis by virus</keyword>
<dbReference type="GO" id="GO:0016020">
    <property type="term" value="C:membrane"/>
    <property type="evidence" value="ECO:0007669"/>
    <property type="project" value="UniProtKB-SubCell"/>
</dbReference>
<comment type="caution">
    <text evidence="10">The sequence shown here is derived from an EMBL/GenBank/DDBJ whole genome shotgun (WGS) entry which is preliminary data.</text>
</comment>
<protein>
    <submittedName>
        <fullName evidence="10">Lysis protein</fullName>
    </submittedName>
</protein>
<evidence type="ECO:0000256" key="5">
    <source>
        <dbReference type="ARBA" id="ARBA00023136"/>
    </source>
</evidence>
<evidence type="ECO:0000256" key="6">
    <source>
        <dbReference type="ARBA" id="ARBA00023142"/>
    </source>
</evidence>
<evidence type="ECO:0000256" key="9">
    <source>
        <dbReference type="SAM" id="SignalP"/>
    </source>
</evidence>
<evidence type="ECO:0000256" key="2">
    <source>
        <dbReference type="ARBA" id="ARBA00022612"/>
    </source>
</evidence>
<dbReference type="AlphaFoldDB" id="U1TQF3"/>
<feature type="compositionally biased region" description="Polar residues" evidence="8">
    <location>
        <begin position="58"/>
        <end position="67"/>
    </location>
</feature>
<reference evidence="10 11" key="1">
    <citation type="submission" date="2013-08" db="EMBL/GenBank/DDBJ databases">
        <title>Biodegradation of aromatic compounds in biofilm forming Pseudomonas isolated from sewage sludge.</title>
        <authorList>
            <person name="Qureshi A."/>
            <person name="Ghosh S."/>
            <person name="Khardenavis A.A."/>
            <person name="Kapley A."/>
            <person name="Purohit H.J."/>
        </authorList>
    </citation>
    <scope>NUCLEOTIDE SEQUENCE [LARGE SCALE GENOMIC DNA]</scope>
    <source>
        <strain evidence="10 11">EGD-AQ6</strain>
    </source>
</reference>
<gene>
    <name evidence="10" type="ORF">O204_19210</name>
</gene>
<evidence type="ECO:0000256" key="7">
    <source>
        <dbReference type="ARBA" id="ARBA00023288"/>
    </source>
</evidence>
<feature type="region of interest" description="Disordered" evidence="8">
    <location>
        <begin position="44"/>
        <end position="67"/>
    </location>
</feature>
<organism evidence="10 11">
    <name type="scientific">Pseudomonas simiae</name>
    <dbReference type="NCBI Taxonomy" id="321846"/>
    <lineage>
        <taxon>Bacteria</taxon>
        <taxon>Pseudomonadati</taxon>
        <taxon>Pseudomonadota</taxon>
        <taxon>Gammaproteobacteria</taxon>
        <taxon>Pseudomonadales</taxon>
        <taxon>Pseudomonadaceae</taxon>
        <taxon>Pseudomonas</taxon>
    </lineage>
</organism>
<evidence type="ECO:0000256" key="8">
    <source>
        <dbReference type="SAM" id="MobiDB-lite"/>
    </source>
</evidence>
<keyword evidence="5" id="KW-0472">Membrane</keyword>
<dbReference type="EMBL" id="AVQG01000005">
    <property type="protein sequence ID" value="ERH60369.1"/>
    <property type="molecule type" value="Genomic_DNA"/>
</dbReference>
<dbReference type="Proteomes" id="UP000016504">
    <property type="component" value="Unassembled WGS sequence"/>
</dbReference>
<keyword evidence="4" id="KW-0204">Cytolysis</keyword>
<evidence type="ECO:0000313" key="10">
    <source>
        <dbReference type="EMBL" id="ERH60369.1"/>
    </source>
</evidence>
<proteinExistence type="predicted"/>
<feature type="chain" id="PRO_5004618766" evidence="9">
    <location>
        <begin position="22"/>
        <end position="67"/>
    </location>
</feature>
<feature type="signal peptide" evidence="9">
    <location>
        <begin position="1"/>
        <end position="21"/>
    </location>
</feature>
<accession>U1TQF3</accession>